<sequence>MYSACEYLIQKERFTHIRSGGAALSDHQAILLTNAGVIRHENATICLPAHLNSDLTGFVENALDRFCPGRSANRHHAALARHLGLDPFQDFRDFIAAGGTVQVNEKGFKARNLDIVRPLRLLDDGVLAFTFGSQTPWVIRQYAPHVGPEDAGLGGSGTKHAWAHARTRKWHACLD</sequence>
<dbReference type="KEGG" id="aper:A0U91_15740"/>
<protein>
    <submittedName>
        <fullName evidence="1">Uncharacterized protein</fullName>
    </submittedName>
</protein>
<reference evidence="1 2" key="1">
    <citation type="submission" date="2016-03" db="EMBL/GenBank/DDBJ databases">
        <title>Acetic acid bacteria sequencing.</title>
        <authorList>
            <person name="Brandt J."/>
            <person name="Jakob F."/>
            <person name="Vogel R.F."/>
        </authorList>
    </citation>
    <scope>NUCLEOTIDE SEQUENCE [LARGE SCALE GENOMIC DNA]</scope>
    <source>
        <strain evidence="1 2">TMW2.1084</strain>
        <plasmid evidence="2">pac1084_1</plasmid>
    </source>
</reference>
<evidence type="ECO:0000313" key="2">
    <source>
        <dbReference type="Proteomes" id="UP000189055"/>
    </source>
</evidence>
<dbReference type="AlphaFoldDB" id="A0A1U9LJ35"/>
<dbReference type="Proteomes" id="UP000189055">
    <property type="component" value="Plasmid pAC1084_1"/>
</dbReference>
<proteinExistence type="predicted"/>
<gene>
    <name evidence="1" type="ORF">A0U91_15740</name>
</gene>
<geneLocation type="plasmid" evidence="2">
    <name>pac1084_1</name>
</geneLocation>
<name>A0A1U9LJ35_9PROT</name>
<evidence type="ECO:0000313" key="1">
    <source>
        <dbReference type="EMBL" id="AQT06464.1"/>
    </source>
</evidence>
<keyword evidence="1" id="KW-0614">Plasmid</keyword>
<accession>A0A1U9LJ35</accession>
<dbReference type="EMBL" id="CP014688">
    <property type="protein sequence ID" value="AQT06464.1"/>
    <property type="molecule type" value="Genomic_DNA"/>
</dbReference>
<organism evidence="1 2">
    <name type="scientific">Acetobacter persici</name>
    <dbReference type="NCBI Taxonomy" id="1076596"/>
    <lineage>
        <taxon>Bacteria</taxon>
        <taxon>Pseudomonadati</taxon>
        <taxon>Pseudomonadota</taxon>
        <taxon>Alphaproteobacteria</taxon>
        <taxon>Acetobacterales</taxon>
        <taxon>Acetobacteraceae</taxon>
        <taxon>Acetobacter</taxon>
    </lineage>
</organism>